<reference evidence="2 3" key="1">
    <citation type="submission" date="2015-12" db="EMBL/GenBank/DDBJ databases">
        <title>Draft Genome Sequence of Olsenella scatoligenes SK9K4T; a Producer of 3-Methylindole- (skatole) and 4-Methylphenol- (p-cresol) Isolated from Pig Feces.</title>
        <authorList>
            <person name="Li X."/>
            <person name="Borg B."/>
            <person name="Canibe N."/>
        </authorList>
    </citation>
    <scope>NUCLEOTIDE SEQUENCE [LARGE SCALE GENOMIC DNA]</scope>
    <source>
        <strain evidence="2 3">SK9K4</strain>
    </source>
</reference>
<evidence type="ECO:0000313" key="3">
    <source>
        <dbReference type="Proteomes" id="UP000054078"/>
    </source>
</evidence>
<dbReference type="STRING" id="1299998.AUL39_05660"/>
<proteinExistence type="predicted"/>
<dbReference type="EMBL" id="LOJF01000009">
    <property type="protein sequence ID" value="KUH58480.1"/>
    <property type="molecule type" value="Genomic_DNA"/>
</dbReference>
<evidence type="ECO:0000313" key="2">
    <source>
        <dbReference type="EMBL" id="KUH58480.1"/>
    </source>
</evidence>
<organism evidence="2 3">
    <name type="scientific">Tractidigestivibacter scatoligenes</name>
    <name type="common">Olsenella scatoligenes</name>
    <dbReference type="NCBI Taxonomy" id="1299998"/>
    <lineage>
        <taxon>Bacteria</taxon>
        <taxon>Bacillati</taxon>
        <taxon>Actinomycetota</taxon>
        <taxon>Coriobacteriia</taxon>
        <taxon>Coriobacteriales</taxon>
        <taxon>Atopobiaceae</taxon>
        <taxon>Tractidigestivibacter</taxon>
    </lineage>
</organism>
<dbReference type="NCBIfam" id="TIGR01909">
    <property type="entry name" value="C_GCAxxG_C_C"/>
    <property type="match status" value="1"/>
</dbReference>
<keyword evidence="3" id="KW-1185">Reference proteome</keyword>
<sequence>MCLAAGSSIPPQGRGSSVEPRSELAAERHARGYNCAQAVVCTYADLVGMDETTLFRACEGLGLGMGGMEGTCGALSGACMLAGLVNSTGDLAHPTSKGSTYALSRQMVAEFGREAGATACHDLKGRETGVVLTPCPRCIEIACDLVEKTLFSGKVA</sequence>
<evidence type="ECO:0000256" key="1">
    <source>
        <dbReference type="SAM" id="MobiDB-lite"/>
    </source>
</evidence>
<dbReference type="Proteomes" id="UP000054078">
    <property type="component" value="Unassembled WGS sequence"/>
</dbReference>
<accession>A0A100YVK1</accession>
<protein>
    <recommendedName>
        <fullName evidence="4">C_GCAxxG_C_C family protein</fullName>
    </recommendedName>
</protein>
<comment type="caution">
    <text evidence="2">The sequence shown here is derived from an EMBL/GenBank/DDBJ whole genome shotgun (WGS) entry which is preliminary data.</text>
</comment>
<dbReference type="Pfam" id="PF09719">
    <property type="entry name" value="C_GCAxxG_C_C"/>
    <property type="match status" value="1"/>
</dbReference>
<feature type="region of interest" description="Disordered" evidence="1">
    <location>
        <begin position="1"/>
        <end position="23"/>
    </location>
</feature>
<dbReference type="AlphaFoldDB" id="A0A100YVK1"/>
<gene>
    <name evidence="2" type="ORF">AUL39_05660</name>
</gene>
<evidence type="ECO:0008006" key="4">
    <source>
        <dbReference type="Google" id="ProtNLM"/>
    </source>
</evidence>
<dbReference type="InterPro" id="IPR010181">
    <property type="entry name" value="CGCAxxGCC_motif"/>
</dbReference>
<dbReference type="OrthoDB" id="9791535at2"/>
<name>A0A100YVK1_TRASO</name>